<feature type="transmembrane region" description="Helical" evidence="1">
    <location>
        <begin position="145"/>
        <end position="168"/>
    </location>
</feature>
<protein>
    <submittedName>
        <fullName evidence="2">Secreted effector protein SifB</fullName>
    </submittedName>
</protein>
<evidence type="ECO:0000256" key="1">
    <source>
        <dbReference type="SAM" id="Phobius"/>
    </source>
</evidence>
<organism evidence="2 3">
    <name type="scientific">Striga asiatica</name>
    <name type="common">Asiatic witchweed</name>
    <name type="synonym">Buchnera asiatica</name>
    <dbReference type="NCBI Taxonomy" id="4170"/>
    <lineage>
        <taxon>Eukaryota</taxon>
        <taxon>Viridiplantae</taxon>
        <taxon>Streptophyta</taxon>
        <taxon>Embryophyta</taxon>
        <taxon>Tracheophyta</taxon>
        <taxon>Spermatophyta</taxon>
        <taxon>Magnoliopsida</taxon>
        <taxon>eudicotyledons</taxon>
        <taxon>Gunneridae</taxon>
        <taxon>Pentapetalae</taxon>
        <taxon>asterids</taxon>
        <taxon>lamiids</taxon>
        <taxon>Lamiales</taxon>
        <taxon>Orobanchaceae</taxon>
        <taxon>Buchnereae</taxon>
        <taxon>Striga</taxon>
    </lineage>
</organism>
<evidence type="ECO:0000313" key="3">
    <source>
        <dbReference type="Proteomes" id="UP000325081"/>
    </source>
</evidence>
<keyword evidence="1" id="KW-0812">Transmembrane</keyword>
<dbReference type="InterPro" id="IPR038765">
    <property type="entry name" value="Papain-like_cys_pep_sf"/>
</dbReference>
<comment type="caution">
    <text evidence="2">The sequence shown here is derived from an EMBL/GenBank/DDBJ whole genome shotgun (WGS) entry which is preliminary data.</text>
</comment>
<name>A0A5A7P4J7_STRAF</name>
<dbReference type="OrthoDB" id="928981at2759"/>
<dbReference type="SUPFAM" id="SSF54001">
    <property type="entry name" value="Cysteine proteinases"/>
    <property type="match status" value="1"/>
</dbReference>
<keyword evidence="3" id="KW-1185">Reference proteome</keyword>
<feature type="transmembrane region" description="Helical" evidence="1">
    <location>
        <begin position="44"/>
        <end position="70"/>
    </location>
</feature>
<reference evidence="3" key="1">
    <citation type="journal article" date="2019" name="Curr. Biol.">
        <title>Genome Sequence of Striga asiatica Provides Insight into the Evolution of Plant Parasitism.</title>
        <authorList>
            <person name="Yoshida S."/>
            <person name="Kim S."/>
            <person name="Wafula E.K."/>
            <person name="Tanskanen J."/>
            <person name="Kim Y.M."/>
            <person name="Honaas L."/>
            <person name="Yang Z."/>
            <person name="Spallek T."/>
            <person name="Conn C.E."/>
            <person name="Ichihashi Y."/>
            <person name="Cheong K."/>
            <person name="Cui S."/>
            <person name="Der J.P."/>
            <person name="Gundlach H."/>
            <person name="Jiao Y."/>
            <person name="Hori C."/>
            <person name="Ishida J.K."/>
            <person name="Kasahara H."/>
            <person name="Kiba T."/>
            <person name="Kim M.S."/>
            <person name="Koo N."/>
            <person name="Laohavisit A."/>
            <person name="Lee Y.H."/>
            <person name="Lumba S."/>
            <person name="McCourt P."/>
            <person name="Mortimer J.C."/>
            <person name="Mutuku J.M."/>
            <person name="Nomura T."/>
            <person name="Sasaki-Sekimoto Y."/>
            <person name="Seto Y."/>
            <person name="Wang Y."/>
            <person name="Wakatake T."/>
            <person name="Sakakibara H."/>
            <person name="Demura T."/>
            <person name="Yamaguchi S."/>
            <person name="Yoneyama K."/>
            <person name="Manabe R.I."/>
            <person name="Nelson D.C."/>
            <person name="Schulman A.H."/>
            <person name="Timko M.P."/>
            <person name="dePamphilis C.W."/>
            <person name="Choi D."/>
            <person name="Shirasu K."/>
        </authorList>
    </citation>
    <scope>NUCLEOTIDE SEQUENCE [LARGE SCALE GENOMIC DNA]</scope>
    <source>
        <strain evidence="3">cv. UVA1</strain>
    </source>
</reference>
<keyword evidence="1" id="KW-0472">Membrane</keyword>
<dbReference type="Proteomes" id="UP000325081">
    <property type="component" value="Unassembled WGS sequence"/>
</dbReference>
<gene>
    <name evidence="2" type="ORF">STAS_03514</name>
</gene>
<proteinExistence type="predicted"/>
<evidence type="ECO:0000313" key="2">
    <source>
        <dbReference type="EMBL" id="GER27775.1"/>
    </source>
</evidence>
<sequence length="172" mass="19628">MSLVGHRCLHHTWRINLWWATDFRRTDTFLPTHTMPTFANADTVHFLLANCFAVASMALQLTTTMVGFTANLRIALQFRSYLLRFHLISKLFSGDLKVRSSGDLKTNTHSCGPLACMYVERMLGDVFPQKPTNKDIKNYRKKMDLAIFALGKLVDWLNFLILCSLNIVGCVL</sequence>
<dbReference type="AlphaFoldDB" id="A0A5A7P4J7"/>
<keyword evidence="1" id="KW-1133">Transmembrane helix</keyword>
<accession>A0A5A7P4J7</accession>
<dbReference type="EMBL" id="BKCP01002224">
    <property type="protein sequence ID" value="GER27775.1"/>
    <property type="molecule type" value="Genomic_DNA"/>
</dbReference>